<evidence type="ECO:0000256" key="1">
    <source>
        <dbReference type="SAM" id="MobiDB-lite"/>
    </source>
</evidence>
<organism evidence="2 3">
    <name type="scientific">Psilocybe cyanescens</name>
    <dbReference type="NCBI Taxonomy" id="93625"/>
    <lineage>
        <taxon>Eukaryota</taxon>
        <taxon>Fungi</taxon>
        <taxon>Dikarya</taxon>
        <taxon>Basidiomycota</taxon>
        <taxon>Agaricomycotina</taxon>
        <taxon>Agaricomycetes</taxon>
        <taxon>Agaricomycetidae</taxon>
        <taxon>Agaricales</taxon>
        <taxon>Agaricineae</taxon>
        <taxon>Strophariaceae</taxon>
        <taxon>Psilocybe</taxon>
    </lineage>
</organism>
<reference evidence="2 3" key="1">
    <citation type="journal article" date="2018" name="Evol. Lett.">
        <title>Horizontal gene cluster transfer increased hallucinogenic mushroom diversity.</title>
        <authorList>
            <person name="Reynolds H.T."/>
            <person name="Vijayakumar V."/>
            <person name="Gluck-Thaler E."/>
            <person name="Korotkin H.B."/>
            <person name="Matheny P.B."/>
            <person name="Slot J.C."/>
        </authorList>
    </citation>
    <scope>NUCLEOTIDE SEQUENCE [LARGE SCALE GENOMIC DNA]</scope>
    <source>
        <strain evidence="2 3">2631</strain>
    </source>
</reference>
<protein>
    <submittedName>
        <fullName evidence="2">Uncharacterized protein</fullName>
    </submittedName>
</protein>
<gene>
    <name evidence="2" type="ORF">CVT25_007398</name>
</gene>
<dbReference type="Proteomes" id="UP000283269">
    <property type="component" value="Unassembled WGS sequence"/>
</dbReference>
<proteinExistence type="predicted"/>
<name>A0A409VW41_PSICY</name>
<sequence>MTQTQTSTLGVKIATRRRRIESHFLSRNACISHALALDAPVFRALVQLEERQLVAEEQEQEHERPSSVAQLCRSSSSSSSSNGFKQIFDPTYAHRTRPHATTTYMHLARSAEVMYTSKNDRLPDPLVDPDERNCAMGWNLQMMHKHLKGEREKGPWQEAGQKMWRLKTYSCTGPVRKRRPRWRRRCNN</sequence>
<accession>A0A409VW41</accession>
<evidence type="ECO:0000313" key="2">
    <source>
        <dbReference type="EMBL" id="PPQ70484.1"/>
    </source>
</evidence>
<keyword evidence="3" id="KW-1185">Reference proteome</keyword>
<feature type="region of interest" description="Disordered" evidence="1">
    <location>
        <begin position="56"/>
        <end position="84"/>
    </location>
</feature>
<evidence type="ECO:0000313" key="3">
    <source>
        <dbReference type="Proteomes" id="UP000283269"/>
    </source>
</evidence>
<comment type="caution">
    <text evidence="2">The sequence shown here is derived from an EMBL/GenBank/DDBJ whole genome shotgun (WGS) entry which is preliminary data.</text>
</comment>
<dbReference type="AlphaFoldDB" id="A0A409VW41"/>
<dbReference type="InParanoid" id="A0A409VW41"/>
<dbReference type="EMBL" id="NHYD01003901">
    <property type="protein sequence ID" value="PPQ70484.1"/>
    <property type="molecule type" value="Genomic_DNA"/>
</dbReference>